<reference evidence="1" key="1">
    <citation type="submission" date="2008-12" db="EMBL/GenBank/DDBJ databases">
        <title>Annotation of the Yersinia mollaretii ATCC 43969 genome.</title>
        <authorList>
            <person name="Read T.D."/>
            <person name="Akmal A."/>
            <person name="Bishop-Lilly K."/>
            <person name="Chen P.E."/>
            <person name="Cook C."/>
            <person name="Kiley M.P."/>
            <person name="Lentz S."/>
            <person name="Mateczun A."/>
            <person name="Nagarajan N."/>
            <person name="Nolan N."/>
            <person name="Osborne B.I."/>
            <person name="Pop M."/>
            <person name="Sozhamannan S."/>
            <person name="Stewart A.C."/>
            <person name="Sulakvelidze A."/>
            <person name="Thomason B."/>
            <person name="Willner K."/>
            <person name="Zwick M.E."/>
        </authorList>
    </citation>
    <scope>NUCLEOTIDE SEQUENCE [LARGE SCALE GENOMIC DNA]</scope>
    <source>
        <strain evidence="1">ATCC 43969</strain>
    </source>
</reference>
<gene>
    <name evidence="1" type="ORF">ymoll0001_33870</name>
</gene>
<keyword evidence="2" id="KW-1185">Reference proteome</keyword>
<accession>A0ABM9YAX9</accession>
<name>A0ABM9YAX9_YERMW</name>
<evidence type="ECO:0000313" key="2">
    <source>
        <dbReference type="Proteomes" id="UP000003027"/>
    </source>
</evidence>
<organism evidence="1 2">
    <name type="scientific">Yersinia mollaretii (strain ATCC 43969 / DSM 18520 / CIP 103324 / CNY 7263 / WAIP 204)</name>
    <dbReference type="NCBI Taxonomy" id="349967"/>
    <lineage>
        <taxon>Bacteria</taxon>
        <taxon>Pseudomonadati</taxon>
        <taxon>Pseudomonadota</taxon>
        <taxon>Gammaproteobacteria</taxon>
        <taxon>Enterobacterales</taxon>
        <taxon>Yersiniaceae</taxon>
        <taxon>Yersinia</taxon>
    </lineage>
</organism>
<protein>
    <submittedName>
        <fullName evidence="1">Uncharacterized protein</fullName>
    </submittedName>
</protein>
<evidence type="ECO:0000313" key="1">
    <source>
        <dbReference type="EMBL" id="EEQ11046.1"/>
    </source>
</evidence>
<dbReference type="Proteomes" id="UP000003027">
    <property type="component" value="Unassembled WGS sequence"/>
</dbReference>
<comment type="caution">
    <text evidence="1">The sequence shown here is derived from an EMBL/GenBank/DDBJ whole genome shotgun (WGS) entry which is preliminary data.</text>
</comment>
<proteinExistence type="predicted"/>
<sequence>MMSLSFVGAKAEICLTQGERSRFSVGCDSHPADEVLSRAEIDNKLAVPIR</sequence>
<dbReference type="EMBL" id="AALD02000012">
    <property type="protein sequence ID" value="EEQ11046.1"/>
    <property type="molecule type" value="Genomic_DNA"/>
</dbReference>